<dbReference type="AlphaFoldDB" id="A0A2A5JTY1"/>
<reference evidence="3" key="1">
    <citation type="journal article" date="2019" name="Genome Announc.">
        <title>Draft Genome Sequence of Pseudoalteromonas piscicida Strain 36Y ROTHPW, an Hypersaline Seawater Isolate from the South Coast of Sonora, Mexico.</title>
        <authorList>
            <person name="Sanchez-Diaz R."/>
            <person name="Molina-Garza Z.J."/>
            <person name="Cruz-Suarez L.E."/>
            <person name="Selvin J."/>
            <person name="Kiran G.S."/>
            <person name="Ibarra-Gamez J.C."/>
            <person name="Gomez-Gil B."/>
            <person name="Galaviz-Silva L."/>
        </authorList>
    </citation>
    <scope>NUCLEOTIDE SEQUENCE [LARGE SCALE GENOMIC DNA]</scope>
    <source>
        <strain evidence="3">36Y_RITHPW</strain>
    </source>
</reference>
<dbReference type="RefSeq" id="WP_099641179.1">
    <property type="nucleotide sequence ID" value="NZ_JAQPZX010000015.1"/>
</dbReference>
<sequence>MDPRTQRFVAIYNEIDKHNLGKLADIYTEDVSFVDPLHSITGLDPLTEYFKGLYENVSEITFMVTSAYELNEVSFIYWTMTYQHSKLNGGKAISVDGHSRLSFVGNKVAQHRDYFDSAQMLYRQIPVLGGVIRLLDRRITA</sequence>
<evidence type="ECO:0000259" key="1">
    <source>
        <dbReference type="Pfam" id="PF12680"/>
    </source>
</evidence>
<proteinExistence type="predicted"/>
<keyword evidence="3" id="KW-1185">Reference proteome</keyword>
<dbReference type="InterPro" id="IPR037401">
    <property type="entry name" value="SnoaL-like"/>
</dbReference>
<accession>A0A2A5JTY1</accession>
<evidence type="ECO:0000313" key="3">
    <source>
        <dbReference type="Proteomes" id="UP000228621"/>
    </source>
</evidence>
<gene>
    <name evidence="2" type="ORF">CEX98_05850</name>
</gene>
<dbReference type="SUPFAM" id="SSF54427">
    <property type="entry name" value="NTF2-like"/>
    <property type="match status" value="1"/>
</dbReference>
<dbReference type="Pfam" id="PF12680">
    <property type="entry name" value="SnoaL_2"/>
    <property type="match status" value="1"/>
</dbReference>
<dbReference type="EMBL" id="NKHF01000025">
    <property type="protein sequence ID" value="PCK32741.1"/>
    <property type="molecule type" value="Genomic_DNA"/>
</dbReference>
<evidence type="ECO:0000313" key="2">
    <source>
        <dbReference type="EMBL" id="PCK32741.1"/>
    </source>
</evidence>
<name>A0A2A5JTY1_PSEO7</name>
<dbReference type="InterPro" id="IPR032710">
    <property type="entry name" value="NTF2-like_dom_sf"/>
</dbReference>
<comment type="caution">
    <text evidence="2">The sequence shown here is derived from an EMBL/GenBank/DDBJ whole genome shotgun (WGS) entry which is preliminary data.</text>
</comment>
<dbReference type="Proteomes" id="UP000228621">
    <property type="component" value="Unassembled WGS sequence"/>
</dbReference>
<feature type="domain" description="SnoaL-like" evidence="1">
    <location>
        <begin position="10"/>
        <end position="111"/>
    </location>
</feature>
<organism evidence="2 3">
    <name type="scientific">Pseudoalteromonas piscicida</name>
    <dbReference type="NCBI Taxonomy" id="43662"/>
    <lineage>
        <taxon>Bacteria</taxon>
        <taxon>Pseudomonadati</taxon>
        <taxon>Pseudomonadota</taxon>
        <taxon>Gammaproteobacteria</taxon>
        <taxon>Alteromonadales</taxon>
        <taxon>Pseudoalteromonadaceae</taxon>
        <taxon>Pseudoalteromonas</taxon>
    </lineage>
</organism>
<dbReference type="Gene3D" id="3.10.450.50">
    <property type="match status" value="1"/>
</dbReference>
<protein>
    <submittedName>
        <fullName evidence="2">Transcriptional regulator</fullName>
    </submittedName>
</protein>
<dbReference type="OrthoDB" id="1115105at2"/>